<dbReference type="EMBL" id="PJQY01003666">
    <property type="protein sequence ID" value="PQM35500.1"/>
    <property type="molecule type" value="Genomic_DNA"/>
</dbReference>
<dbReference type="AlphaFoldDB" id="A0A314UDW7"/>
<reference evidence="1 2" key="1">
    <citation type="submission" date="2018-02" db="EMBL/GenBank/DDBJ databases">
        <title>Draft genome of wild Prunus yedoensis var. nudiflora.</title>
        <authorList>
            <person name="Baek S."/>
            <person name="Kim J.-H."/>
            <person name="Choi K."/>
            <person name="Kim G.-B."/>
            <person name="Cho A."/>
            <person name="Jang H."/>
            <person name="Shin C.-H."/>
            <person name="Yu H.-J."/>
            <person name="Mun J.-H."/>
        </authorList>
    </citation>
    <scope>NUCLEOTIDE SEQUENCE [LARGE SCALE GENOMIC DNA]</scope>
    <source>
        <strain evidence="2">cv. Jeju island</strain>
        <tissue evidence="1">Leaf</tissue>
    </source>
</reference>
<name>A0A314UDW7_PRUYE</name>
<evidence type="ECO:0000313" key="1">
    <source>
        <dbReference type="EMBL" id="PQM35500.1"/>
    </source>
</evidence>
<sequence length="53" mass="5682">MADSGIGNGTTTVDAILKSFGRIGISPWFLIVARICISAEIPVRLPQCLCYVN</sequence>
<evidence type="ECO:0000313" key="2">
    <source>
        <dbReference type="Proteomes" id="UP000250321"/>
    </source>
</evidence>
<proteinExistence type="predicted"/>
<protein>
    <submittedName>
        <fullName evidence="1">Uncharacterized protein</fullName>
    </submittedName>
</protein>
<organism evidence="1 2">
    <name type="scientific">Prunus yedoensis var. nudiflora</name>
    <dbReference type="NCBI Taxonomy" id="2094558"/>
    <lineage>
        <taxon>Eukaryota</taxon>
        <taxon>Viridiplantae</taxon>
        <taxon>Streptophyta</taxon>
        <taxon>Embryophyta</taxon>
        <taxon>Tracheophyta</taxon>
        <taxon>Spermatophyta</taxon>
        <taxon>Magnoliopsida</taxon>
        <taxon>eudicotyledons</taxon>
        <taxon>Gunneridae</taxon>
        <taxon>Pentapetalae</taxon>
        <taxon>rosids</taxon>
        <taxon>fabids</taxon>
        <taxon>Rosales</taxon>
        <taxon>Rosaceae</taxon>
        <taxon>Amygdaloideae</taxon>
        <taxon>Amygdaleae</taxon>
        <taxon>Prunus</taxon>
    </lineage>
</organism>
<dbReference type="Proteomes" id="UP000250321">
    <property type="component" value="Unassembled WGS sequence"/>
</dbReference>
<gene>
    <name evidence="1" type="ORF">Pyn_40008</name>
</gene>
<comment type="caution">
    <text evidence="1">The sequence shown here is derived from an EMBL/GenBank/DDBJ whole genome shotgun (WGS) entry which is preliminary data.</text>
</comment>
<accession>A0A314UDW7</accession>
<keyword evidence="2" id="KW-1185">Reference proteome</keyword>